<evidence type="ECO:0000313" key="7">
    <source>
        <dbReference type="EMBL" id="AZS31829.1"/>
    </source>
</evidence>
<name>A0A3Q9IU58_9BACT</name>
<comment type="similarity">
    <text evidence="1">Belongs to the sigma-70 factor family. ECF subfamily.</text>
</comment>
<dbReference type="Pfam" id="PF08281">
    <property type="entry name" value="Sigma70_r4_2"/>
    <property type="match status" value="1"/>
</dbReference>
<sequence>MEMDNGTEQLIIELREGKECAFVKVFRTYYAPLLNYAGRILHDTELANDVVQEAFCGLFERRKELKGNMLLRPYLYKVVYNSCLDAIKHRKVESNYINQELLDFYFSKVVETPEAELLLVEEDLIGAIQEAVERLPERCREIFELSKMEGLSNKQVAEKLDISVKTVENQMTIAFSRLRKELEWLLCIIFFQNL</sequence>
<dbReference type="Proteomes" id="UP000270673">
    <property type="component" value="Chromosome"/>
</dbReference>
<keyword evidence="8" id="KW-1185">Reference proteome</keyword>
<dbReference type="OrthoDB" id="1453134at2"/>
<feature type="domain" description="RNA polymerase sigma-70 region 2" evidence="5">
    <location>
        <begin position="26"/>
        <end position="91"/>
    </location>
</feature>
<dbReference type="InterPro" id="IPR036388">
    <property type="entry name" value="WH-like_DNA-bd_sf"/>
</dbReference>
<dbReference type="InterPro" id="IPR014284">
    <property type="entry name" value="RNA_pol_sigma-70_dom"/>
</dbReference>
<dbReference type="InterPro" id="IPR013325">
    <property type="entry name" value="RNA_pol_sigma_r2"/>
</dbReference>
<dbReference type="EMBL" id="CP032819">
    <property type="protein sequence ID" value="AZS31829.1"/>
    <property type="molecule type" value="Genomic_DNA"/>
</dbReference>
<dbReference type="InterPro" id="IPR007627">
    <property type="entry name" value="RNA_pol_sigma70_r2"/>
</dbReference>
<feature type="domain" description="RNA polymerase sigma factor 70 region 4 type 2" evidence="6">
    <location>
        <begin position="126"/>
        <end position="172"/>
    </location>
</feature>
<keyword evidence="4" id="KW-0804">Transcription</keyword>
<evidence type="ECO:0000256" key="3">
    <source>
        <dbReference type="ARBA" id="ARBA00023082"/>
    </source>
</evidence>
<dbReference type="InterPro" id="IPR014327">
    <property type="entry name" value="RNA_pol_sigma70_bacteroid"/>
</dbReference>
<evidence type="ECO:0000313" key="8">
    <source>
        <dbReference type="Proteomes" id="UP000270673"/>
    </source>
</evidence>
<accession>A0A3Q9IU58</accession>
<dbReference type="GO" id="GO:0003677">
    <property type="term" value="F:DNA binding"/>
    <property type="evidence" value="ECO:0007669"/>
    <property type="project" value="InterPro"/>
</dbReference>
<evidence type="ECO:0000259" key="6">
    <source>
        <dbReference type="Pfam" id="PF08281"/>
    </source>
</evidence>
<keyword evidence="3" id="KW-0731">Sigma factor</keyword>
<dbReference type="Gene3D" id="1.10.1740.10">
    <property type="match status" value="1"/>
</dbReference>
<dbReference type="InterPro" id="IPR013324">
    <property type="entry name" value="RNA_pol_sigma_r3/r4-like"/>
</dbReference>
<proteinExistence type="inferred from homology"/>
<organism evidence="7 8">
    <name type="scientific">Butyricimonas faecalis</name>
    <dbReference type="NCBI Taxonomy" id="2093856"/>
    <lineage>
        <taxon>Bacteria</taxon>
        <taxon>Pseudomonadati</taxon>
        <taxon>Bacteroidota</taxon>
        <taxon>Bacteroidia</taxon>
        <taxon>Bacteroidales</taxon>
        <taxon>Odoribacteraceae</taxon>
        <taxon>Butyricimonas</taxon>
    </lineage>
</organism>
<dbReference type="InterPro" id="IPR013249">
    <property type="entry name" value="RNA_pol_sigma70_r4_t2"/>
</dbReference>
<dbReference type="PANTHER" id="PTHR43133:SF46">
    <property type="entry name" value="RNA POLYMERASE SIGMA-70 FACTOR ECF SUBFAMILY"/>
    <property type="match status" value="1"/>
</dbReference>
<dbReference type="NCBIfam" id="TIGR02985">
    <property type="entry name" value="Sig70_bacteroi1"/>
    <property type="match status" value="1"/>
</dbReference>
<dbReference type="GO" id="GO:0016987">
    <property type="term" value="F:sigma factor activity"/>
    <property type="evidence" value="ECO:0007669"/>
    <property type="project" value="UniProtKB-KW"/>
</dbReference>
<reference evidence="7 8" key="1">
    <citation type="submission" date="2018-10" db="EMBL/GenBank/DDBJ databases">
        <title>Butyricimonas faecalis sp. nov., isolated from human faeces and emended description of the genus Butyricimonas.</title>
        <authorList>
            <person name="Le Roy T."/>
            <person name="Van der Smissen P."/>
            <person name="Paquot A."/>
            <person name="Delzenne N."/>
            <person name="Muccioli G."/>
            <person name="Collet J.-F."/>
            <person name="Cani P.D."/>
        </authorList>
    </citation>
    <scope>NUCLEOTIDE SEQUENCE [LARGE SCALE GENOMIC DNA]</scope>
    <source>
        <strain evidence="7 8">H184</strain>
    </source>
</reference>
<dbReference type="Gene3D" id="1.10.10.10">
    <property type="entry name" value="Winged helix-like DNA-binding domain superfamily/Winged helix DNA-binding domain"/>
    <property type="match status" value="1"/>
</dbReference>
<gene>
    <name evidence="7" type="ORF">D8S85_01020</name>
</gene>
<dbReference type="Pfam" id="PF04542">
    <property type="entry name" value="Sigma70_r2"/>
    <property type="match status" value="1"/>
</dbReference>
<dbReference type="PANTHER" id="PTHR43133">
    <property type="entry name" value="RNA POLYMERASE ECF-TYPE SIGMA FACTO"/>
    <property type="match status" value="1"/>
</dbReference>
<evidence type="ECO:0000256" key="4">
    <source>
        <dbReference type="ARBA" id="ARBA00023163"/>
    </source>
</evidence>
<protein>
    <submittedName>
        <fullName evidence="7">RNA polymerase sigma-70 factor</fullName>
    </submittedName>
</protein>
<dbReference type="SUPFAM" id="SSF88659">
    <property type="entry name" value="Sigma3 and sigma4 domains of RNA polymerase sigma factors"/>
    <property type="match status" value="1"/>
</dbReference>
<dbReference type="AlphaFoldDB" id="A0A3Q9IU58"/>
<dbReference type="InterPro" id="IPR039425">
    <property type="entry name" value="RNA_pol_sigma-70-like"/>
</dbReference>
<evidence type="ECO:0000259" key="5">
    <source>
        <dbReference type="Pfam" id="PF04542"/>
    </source>
</evidence>
<evidence type="ECO:0000256" key="1">
    <source>
        <dbReference type="ARBA" id="ARBA00010641"/>
    </source>
</evidence>
<keyword evidence="2" id="KW-0805">Transcription regulation</keyword>
<dbReference type="GO" id="GO:0006352">
    <property type="term" value="P:DNA-templated transcription initiation"/>
    <property type="evidence" value="ECO:0007669"/>
    <property type="project" value="InterPro"/>
</dbReference>
<dbReference type="NCBIfam" id="TIGR02937">
    <property type="entry name" value="sigma70-ECF"/>
    <property type="match status" value="1"/>
</dbReference>
<evidence type="ECO:0000256" key="2">
    <source>
        <dbReference type="ARBA" id="ARBA00023015"/>
    </source>
</evidence>
<dbReference type="KEGG" id="buy:D8S85_01020"/>
<dbReference type="SUPFAM" id="SSF88946">
    <property type="entry name" value="Sigma2 domain of RNA polymerase sigma factors"/>
    <property type="match status" value="1"/>
</dbReference>